<protein>
    <recommendedName>
        <fullName evidence="4">DUF3429 domain-containing protein</fullName>
    </recommendedName>
</protein>
<feature type="transmembrane region" description="Helical" evidence="1">
    <location>
        <begin position="63"/>
        <end position="83"/>
    </location>
</feature>
<name>A0A0B8QH41_9VIBR</name>
<comment type="caution">
    <text evidence="2">The sequence shown here is derived from an EMBL/GenBank/DDBJ whole genome shotgun (WGS) entry which is preliminary data.</text>
</comment>
<evidence type="ECO:0000256" key="1">
    <source>
        <dbReference type="SAM" id="Phobius"/>
    </source>
</evidence>
<keyword evidence="1" id="KW-1133">Transmembrane helix</keyword>
<dbReference type="EMBL" id="BBSC01000003">
    <property type="protein sequence ID" value="GAM74538.1"/>
    <property type="molecule type" value="Genomic_DNA"/>
</dbReference>
<dbReference type="InterPro" id="IPR021836">
    <property type="entry name" value="DUF3429"/>
</dbReference>
<evidence type="ECO:0000313" key="2">
    <source>
        <dbReference type="EMBL" id="GAM74538.1"/>
    </source>
</evidence>
<dbReference type="STRING" id="1481914.JCM19241_881"/>
<dbReference type="Pfam" id="PF11911">
    <property type="entry name" value="DUF3429"/>
    <property type="match status" value="1"/>
</dbReference>
<evidence type="ECO:0008006" key="4">
    <source>
        <dbReference type="Google" id="ProtNLM"/>
    </source>
</evidence>
<dbReference type="Proteomes" id="UP000031666">
    <property type="component" value="Unassembled WGS sequence"/>
</dbReference>
<keyword evidence="1" id="KW-0472">Membrane</keyword>
<dbReference type="AlphaFoldDB" id="A0A0B8QH41"/>
<reference evidence="2 3" key="2">
    <citation type="submission" date="2015-01" db="EMBL/GenBank/DDBJ databases">
        <authorList>
            <consortium name="NBRP consortium"/>
            <person name="Sawabe T."/>
            <person name="Meirelles P."/>
            <person name="Feng G."/>
            <person name="Sayaka M."/>
            <person name="Hattori M."/>
            <person name="Ohkuma M."/>
        </authorList>
    </citation>
    <scope>NUCLEOTIDE SEQUENCE [LARGE SCALE GENOMIC DNA]</scope>
    <source>
        <strain evidence="3">JCM 19241</strain>
    </source>
</reference>
<keyword evidence="1" id="KW-0812">Transmembrane</keyword>
<reference evidence="2 3" key="1">
    <citation type="submission" date="2015-01" db="EMBL/GenBank/DDBJ databases">
        <title>Vibrio sp. C94 JCM 19241 whole genome shotgun sequence.</title>
        <authorList>
            <person name="Sawabe T."/>
            <person name="Meirelles P."/>
            <person name="Feng G."/>
            <person name="Sayaka M."/>
            <person name="Hattori M."/>
            <person name="Ohkuma M."/>
        </authorList>
    </citation>
    <scope>NUCLEOTIDE SEQUENCE [LARGE SCALE GENOMIC DNA]</scope>
    <source>
        <strain evidence="3">JCM 19241</strain>
    </source>
</reference>
<proteinExistence type="predicted"/>
<sequence length="137" mass="14759">MIYVLGYMGLIPFILLPLAMAVAGGFGAFHILISFVAYSAGIAIFMAGANWGRTVDMDEPSKLVLATSNLITLAVIGLCLFVFYSFPALIIGIGIAHGLNLVFEAKRENAKYQKLRVILTAVVLVSHLAMLALLVMR</sequence>
<accession>A0A0B8QH41</accession>
<organism evidence="2 3">
    <name type="scientific">Vibrio ishigakensis</name>
    <dbReference type="NCBI Taxonomy" id="1481914"/>
    <lineage>
        <taxon>Bacteria</taxon>
        <taxon>Pseudomonadati</taxon>
        <taxon>Pseudomonadota</taxon>
        <taxon>Gammaproteobacteria</taxon>
        <taxon>Vibrionales</taxon>
        <taxon>Vibrionaceae</taxon>
        <taxon>Vibrio</taxon>
    </lineage>
</organism>
<gene>
    <name evidence="2" type="ORF">JCM19241_881</name>
</gene>
<feature type="transmembrane region" description="Helical" evidence="1">
    <location>
        <begin position="31"/>
        <end position="51"/>
    </location>
</feature>
<evidence type="ECO:0000313" key="3">
    <source>
        <dbReference type="Proteomes" id="UP000031666"/>
    </source>
</evidence>
<feature type="transmembrane region" description="Helical" evidence="1">
    <location>
        <begin position="117"/>
        <end position="136"/>
    </location>
</feature>